<protein>
    <submittedName>
        <fullName evidence="1">Uncharacterized protein</fullName>
    </submittedName>
</protein>
<dbReference type="KEGG" id="slr:L21SP2_0208"/>
<dbReference type="Proteomes" id="UP000018680">
    <property type="component" value="Chromosome"/>
</dbReference>
<accession>V5WDG6</accession>
<sequence length="300" mass="35092">MISPEEFRTLPRVFEFGGLDSDWGDSPWLPLPVIFELSRGDDRNSDTVFNLSTAYPEKQLQTEAGIAVRRLTGQSRAELYRQWFLMRKNRAGFKGFSVEQICTIYRELCRNSVDIDELKSLIHRDVKLFSQLDALCALESEWFWCISDMNLPWSHALKFSHLPIALLQNLKRHQKADERRDGGKLTSSEFRIHLQLLHDLHKRGMSEEELVDLQQEEFRQPGTLHRARNPQLSIRKEKLHRIQQSALKHSGISIDIPENLEGDRIRLSFSVRNGNELDQKLISLKNLTEEMDRIERILFE</sequence>
<evidence type="ECO:0000313" key="1">
    <source>
        <dbReference type="EMBL" id="AHC13650.1"/>
    </source>
</evidence>
<dbReference type="AlphaFoldDB" id="V5WDG6"/>
<organism evidence="1 2">
    <name type="scientific">Salinispira pacifica</name>
    <dbReference type="NCBI Taxonomy" id="1307761"/>
    <lineage>
        <taxon>Bacteria</taxon>
        <taxon>Pseudomonadati</taxon>
        <taxon>Spirochaetota</taxon>
        <taxon>Spirochaetia</taxon>
        <taxon>Spirochaetales</taxon>
        <taxon>Spirochaetaceae</taxon>
        <taxon>Salinispira</taxon>
    </lineage>
</organism>
<gene>
    <name evidence="1" type="ORF">L21SP2_0208</name>
</gene>
<evidence type="ECO:0000313" key="2">
    <source>
        <dbReference type="Proteomes" id="UP000018680"/>
    </source>
</evidence>
<reference evidence="1 2" key="1">
    <citation type="journal article" date="2015" name="Stand. Genomic Sci.">
        <title>Complete genome sequence and description of Salinispira pacifica gen. nov., sp. nov., a novel spirochaete isolated form a hypersaline microbial mat.</title>
        <authorList>
            <person name="Ben Hania W."/>
            <person name="Joseph M."/>
            <person name="Schumann P."/>
            <person name="Bunk B."/>
            <person name="Fiebig A."/>
            <person name="Sproer C."/>
            <person name="Klenk H.P."/>
            <person name="Fardeau M.L."/>
            <person name="Spring S."/>
        </authorList>
    </citation>
    <scope>NUCLEOTIDE SEQUENCE [LARGE SCALE GENOMIC DNA]</scope>
    <source>
        <strain evidence="1 2">L21-RPul-D2</strain>
    </source>
</reference>
<dbReference type="RefSeq" id="WP_024266583.1">
    <property type="nucleotide sequence ID" value="NC_023035.1"/>
</dbReference>
<keyword evidence="2" id="KW-1185">Reference proteome</keyword>
<name>V5WDG6_9SPIO</name>
<dbReference type="HOGENOM" id="CLU_927156_0_0_12"/>
<proteinExistence type="predicted"/>
<dbReference type="STRING" id="1307761.L21SP2_0208"/>
<dbReference type="EMBL" id="CP006939">
    <property type="protein sequence ID" value="AHC13650.1"/>
    <property type="molecule type" value="Genomic_DNA"/>
</dbReference>